<dbReference type="InterPro" id="IPR003838">
    <property type="entry name" value="ABC3_permease_C"/>
</dbReference>
<evidence type="ECO:0000256" key="5">
    <source>
        <dbReference type="ARBA" id="ARBA00023136"/>
    </source>
</evidence>
<feature type="transmembrane region" description="Helical" evidence="7">
    <location>
        <begin position="410"/>
        <end position="431"/>
    </location>
</feature>
<sequence>MFRTAWRNVIAHKVRLLMTGLAIILGVAFVSGTLVFTDTLSSAFRNASADDLRNIDVSVSGGTSESLYGVPADDDVLTDETLERIQALPGVASAQGTVEGFTAVLDRDGELIGSTLTGFGGGANYAPGPDGTDPRYELVDGRGPERAGEIALDADTAEEQGFAVGDEVTVAIDGPARTERLVGTFTSVGQSSGPGGTLTLFDTATAQELLAVPGEYGSITAQAVDGVSQAELLEQVEEVIPAGATASTGEQVAEEQAEQIAQGTSNLSTALLAFAGIALFVGVFIIANTFTMLISQRTRELALLRAVGASRRQVTRSVLAEAFMIGLVSAVLGFVLGLGVAVGLRAGLSTFGGELPEGPLVISPVAVLASLGVGVGITVLSSWLPARRAAKVPPVAAMSSIDQPAPTRSLVVRNVFGALLLAAGVTLVFLGTSMDGSDGRMPIAAGAFSTVVGVLVLTPLLSRPIIRAAGAPFGALFGVSGQLARENALRNPRRTAATASALTIGLTLVTALAVLGASARGAVNTALERMQLADYTLSMANWGPIDPSVAESVAEVPGVRSVSVLGTTLVDLEDTEWSPAVVNGDVVADMFALDLTAGSLEALSGPALAVGDATAREAGWEVGETVPARFPNGATTEVEIGAIYQESEFTPPMLIGEATVTEHDGAFSVQEVLVKAESGASEALRAGLEGAVDSQPLVRVGDRDDMAQEFSSMLDLMLNMVYGLLAMAVVIAVLGIVNTLAMSVFERTREIGMLRAIGLARGAVRRMIRLESLVISMFGAVLGIVLGAFLAWATGTTFVASMPTWSTVIPWGQVLVFVLLAAAIGLLAAVWPAARAGRLDILSAIKAE</sequence>
<dbReference type="GO" id="GO:0005886">
    <property type="term" value="C:plasma membrane"/>
    <property type="evidence" value="ECO:0007669"/>
    <property type="project" value="UniProtKB-SubCell"/>
</dbReference>
<comment type="similarity">
    <text evidence="6">Belongs to the ABC-4 integral membrane protein family.</text>
</comment>
<accession>A0A853A673</accession>
<feature type="transmembrane region" description="Helical" evidence="7">
    <location>
        <begin position="443"/>
        <end position="461"/>
    </location>
</feature>
<dbReference type="PANTHER" id="PTHR30572">
    <property type="entry name" value="MEMBRANE COMPONENT OF TRANSPORTER-RELATED"/>
    <property type="match status" value="1"/>
</dbReference>
<feature type="domain" description="ABC3 transporter permease C-terminal" evidence="8">
    <location>
        <begin position="273"/>
        <end position="394"/>
    </location>
</feature>
<evidence type="ECO:0000259" key="8">
    <source>
        <dbReference type="Pfam" id="PF02687"/>
    </source>
</evidence>
<evidence type="ECO:0000256" key="3">
    <source>
        <dbReference type="ARBA" id="ARBA00022692"/>
    </source>
</evidence>
<dbReference type="Pfam" id="PF12704">
    <property type="entry name" value="MacB_PCD"/>
    <property type="match status" value="2"/>
</dbReference>
<feature type="transmembrane region" description="Helical" evidence="7">
    <location>
        <begin position="720"/>
        <end position="745"/>
    </location>
</feature>
<feature type="domain" description="MacB-like periplasmic core" evidence="9">
    <location>
        <begin position="495"/>
        <end position="688"/>
    </location>
</feature>
<evidence type="ECO:0000259" key="9">
    <source>
        <dbReference type="Pfam" id="PF12704"/>
    </source>
</evidence>
<reference evidence="10 11" key="1">
    <citation type="submission" date="2020-07" db="EMBL/GenBank/DDBJ databases">
        <title>Sequencing the genomes of 1000 actinobacteria strains.</title>
        <authorList>
            <person name="Klenk H.-P."/>
        </authorList>
    </citation>
    <scope>NUCLEOTIDE SEQUENCE [LARGE SCALE GENOMIC DNA]</scope>
    <source>
        <strain evidence="10 11">DSM 42178</strain>
    </source>
</reference>
<evidence type="ECO:0000256" key="7">
    <source>
        <dbReference type="SAM" id="Phobius"/>
    </source>
</evidence>
<organism evidence="10 11">
    <name type="scientific">Allostreptomyces psammosilenae</name>
    <dbReference type="NCBI Taxonomy" id="1892865"/>
    <lineage>
        <taxon>Bacteria</taxon>
        <taxon>Bacillati</taxon>
        <taxon>Actinomycetota</taxon>
        <taxon>Actinomycetes</taxon>
        <taxon>Kitasatosporales</taxon>
        <taxon>Streptomycetaceae</taxon>
        <taxon>Allostreptomyces</taxon>
    </lineage>
</organism>
<keyword evidence="5 7" id="KW-0472">Membrane</keyword>
<dbReference type="InterPro" id="IPR050250">
    <property type="entry name" value="Macrolide_Exporter_MacB"/>
</dbReference>
<dbReference type="InterPro" id="IPR025857">
    <property type="entry name" value="MacB_PCD"/>
</dbReference>
<feature type="domain" description="ABC3 transporter permease C-terminal" evidence="8">
    <location>
        <begin position="724"/>
        <end position="839"/>
    </location>
</feature>
<dbReference type="PANTHER" id="PTHR30572:SF4">
    <property type="entry name" value="ABC TRANSPORTER PERMEASE YTRF"/>
    <property type="match status" value="1"/>
</dbReference>
<dbReference type="RefSeq" id="WP_179814674.1">
    <property type="nucleotide sequence ID" value="NZ_JACBZD010000001.1"/>
</dbReference>
<evidence type="ECO:0000256" key="6">
    <source>
        <dbReference type="ARBA" id="ARBA00038076"/>
    </source>
</evidence>
<feature type="transmembrane region" description="Helical" evidence="7">
    <location>
        <begin position="773"/>
        <end position="794"/>
    </location>
</feature>
<gene>
    <name evidence="10" type="ORF">FHU37_002981</name>
</gene>
<evidence type="ECO:0000256" key="4">
    <source>
        <dbReference type="ARBA" id="ARBA00022989"/>
    </source>
</evidence>
<dbReference type="Proteomes" id="UP000567795">
    <property type="component" value="Unassembled WGS sequence"/>
</dbReference>
<feature type="transmembrane region" description="Helical" evidence="7">
    <location>
        <begin position="271"/>
        <end position="295"/>
    </location>
</feature>
<evidence type="ECO:0000256" key="2">
    <source>
        <dbReference type="ARBA" id="ARBA00022475"/>
    </source>
</evidence>
<comment type="subcellular location">
    <subcellularLocation>
        <location evidence="1">Cell membrane</location>
        <topology evidence="1">Multi-pass membrane protein</topology>
    </subcellularLocation>
</comment>
<feature type="transmembrane region" description="Helical" evidence="7">
    <location>
        <begin position="361"/>
        <end position="384"/>
    </location>
</feature>
<proteinExistence type="inferred from homology"/>
<dbReference type="GO" id="GO:0022857">
    <property type="term" value="F:transmembrane transporter activity"/>
    <property type="evidence" value="ECO:0007669"/>
    <property type="project" value="TreeGrafter"/>
</dbReference>
<feature type="transmembrane region" description="Helical" evidence="7">
    <location>
        <begin position="318"/>
        <end position="341"/>
    </location>
</feature>
<evidence type="ECO:0000313" key="11">
    <source>
        <dbReference type="Proteomes" id="UP000567795"/>
    </source>
</evidence>
<evidence type="ECO:0000256" key="1">
    <source>
        <dbReference type="ARBA" id="ARBA00004651"/>
    </source>
</evidence>
<feature type="transmembrane region" description="Helical" evidence="7">
    <location>
        <begin position="495"/>
        <end position="517"/>
    </location>
</feature>
<keyword evidence="11" id="KW-1185">Reference proteome</keyword>
<name>A0A853A673_9ACTN</name>
<keyword evidence="2" id="KW-1003">Cell membrane</keyword>
<keyword evidence="4 7" id="KW-1133">Transmembrane helix</keyword>
<evidence type="ECO:0000313" key="10">
    <source>
        <dbReference type="EMBL" id="NYI06038.1"/>
    </source>
</evidence>
<keyword evidence="3 7" id="KW-0812">Transmembrane</keyword>
<feature type="domain" description="MacB-like periplasmic core" evidence="9">
    <location>
        <begin position="17"/>
        <end position="238"/>
    </location>
</feature>
<protein>
    <submittedName>
        <fullName evidence="10">Putative ABC transport system permease protein</fullName>
    </submittedName>
</protein>
<dbReference type="AlphaFoldDB" id="A0A853A673"/>
<dbReference type="Pfam" id="PF02687">
    <property type="entry name" value="FtsX"/>
    <property type="match status" value="2"/>
</dbReference>
<feature type="transmembrane region" description="Helical" evidence="7">
    <location>
        <begin position="814"/>
        <end position="834"/>
    </location>
</feature>
<comment type="caution">
    <text evidence="10">The sequence shown here is derived from an EMBL/GenBank/DDBJ whole genome shotgun (WGS) entry which is preliminary data.</text>
</comment>
<dbReference type="EMBL" id="JACBZD010000001">
    <property type="protein sequence ID" value="NYI06038.1"/>
    <property type="molecule type" value="Genomic_DNA"/>
</dbReference>